<sequence>MPEPTQSLPPGSLEPQRALEHIRPSGIQETQGFGWNKEPESGSRVEFELEEVAERAVSTRKHVFAHFIVGNTYPYTVADWVADIKLAASQDIDGFVLNVGGDSWQKQRSADCFAAAKKLSTTTKFSLFFSFDMTSIPGSAATDVQFLRDYITPNYNSGVMFRQPATNHIVVSTFGGEYSTFGQGSMESGWAYLKSELNKITPIFLIPAFFISPSRLPSIAAIDGAFNWDGGWPIKLSASSPRNEIVNAALDSDTDYIRALTHGARSYMAAVSPWFFTHYGPNTYNKNWMYRGDDWLFVRRWQQLIAMRDHVDMVQIISWNDYGESHYIGPIEGAQPNSHAWVDGYPHIAWLYLNRYFMKAFQTGTYPAITKDQIFLWARPHPRDASSPDPVPRPTNYQLTDDVAWMVVFATAAATVDAYTTNTNKVSFAVKAGMSKLSFPLLADGGMKAVMVRNGAVVAECNPTTYRFESRPGVYNFNTLVAMSS</sequence>
<dbReference type="AlphaFoldDB" id="A0A0D2MXH0"/>
<accession>A0A0D2MXH0</accession>
<protein>
    <submittedName>
        <fullName evidence="2">Glycoside hydrolase family 71 protein</fullName>
    </submittedName>
</protein>
<reference evidence="3" key="1">
    <citation type="submission" date="2014-04" db="EMBL/GenBank/DDBJ databases">
        <title>Evolutionary Origins and Diversification of the Mycorrhizal Mutualists.</title>
        <authorList>
            <consortium name="DOE Joint Genome Institute"/>
            <consortium name="Mycorrhizal Genomics Consortium"/>
            <person name="Kohler A."/>
            <person name="Kuo A."/>
            <person name="Nagy L.G."/>
            <person name="Floudas D."/>
            <person name="Copeland A."/>
            <person name="Barry K.W."/>
            <person name="Cichocki N."/>
            <person name="Veneault-Fourrey C."/>
            <person name="LaButti K."/>
            <person name="Lindquist E.A."/>
            <person name="Lipzen A."/>
            <person name="Lundell T."/>
            <person name="Morin E."/>
            <person name="Murat C."/>
            <person name="Riley R."/>
            <person name="Ohm R."/>
            <person name="Sun H."/>
            <person name="Tunlid A."/>
            <person name="Henrissat B."/>
            <person name="Grigoriev I.V."/>
            <person name="Hibbett D.S."/>
            <person name="Martin F."/>
        </authorList>
    </citation>
    <scope>NUCLEOTIDE SEQUENCE [LARGE SCALE GENOMIC DNA]</scope>
    <source>
        <strain evidence="3">FD-334 SS-4</strain>
    </source>
</reference>
<keyword evidence="2" id="KW-0378">Hydrolase</keyword>
<dbReference type="OMA" id="FNWNGSW"/>
<keyword evidence="3" id="KW-1185">Reference proteome</keyword>
<dbReference type="STRING" id="945553.A0A0D2MXH0"/>
<dbReference type="EMBL" id="KN817520">
    <property type="protein sequence ID" value="KJA28763.1"/>
    <property type="molecule type" value="Genomic_DNA"/>
</dbReference>
<dbReference type="OrthoDB" id="3257981at2759"/>
<dbReference type="GO" id="GO:0051118">
    <property type="term" value="F:glucan endo-1,3-alpha-glucosidase activity"/>
    <property type="evidence" value="ECO:0007669"/>
    <property type="project" value="InterPro"/>
</dbReference>
<evidence type="ECO:0000256" key="1">
    <source>
        <dbReference type="SAM" id="MobiDB-lite"/>
    </source>
</evidence>
<gene>
    <name evidence="2" type="ORF">HYPSUDRAFT_33116</name>
</gene>
<feature type="region of interest" description="Disordered" evidence="1">
    <location>
        <begin position="1"/>
        <end position="40"/>
    </location>
</feature>
<dbReference type="InterPro" id="IPR005197">
    <property type="entry name" value="Glyco_hydro_71"/>
</dbReference>
<dbReference type="Pfam" id="PF03659">
    <property type="entry name" value="Glyco_hydro_71"/>
    <property type="match status" value="1"/>
</dbReference>
<dbReference type="Proteomes" id="UP000054270">
    <property type="component" value="Unassembled WGS sequence"/>
</dbReference>
<dbReference type="Gene3D" id="3.20.20.80">
    <property type="entry name" value="Glycosidases"/>
    <property type="match status" value="1"/>
</dbReference>
<dbReference type="CDD" id="cd11577">
    <property type="entry name" value="GH71"/>
    <property type="match status" value="1"/>
</dbReference>
<organism evidence="2 3">
    <name type="scientific">Hypholoma sublateritium (strain FD-334 SS-4)</name>
    <dbReference type="NCBI Taxonomy" id="945553"/>
    <lineage>
        <taxon>Eukaryota</taxon>
        <taxon>Fungi</taxon>
        <taxon>Dikarya</taxon>
        <taxon>Basidiomycota</taxon>
        <taxon>Agaricomycotina</taxon>
        <taxon>Agaricomycetes</taxon>
        <taxon>Agaricomycetidae</taxon>
        <taxon>Agaricales</taxon>
        <taxon>Agaricineae</taxon>
        <taxon>Strophariaceae</taxon>
        <taxon>Hypholoma</taxon>
    </lineage>
</organism>
<proteinExistence type="predicted"/>
<evidence type="ECO:0000313" key="2">
    <source>
        <dbReference type="EMBL" id="KJA28763.1"/>
    </source>
</evidence>
<name>A0A0D2MXH0_HYPSF</name>
<evidence type="ECO:0000313" key="3">
    <source>
        <dbReference type="Proteomes" id="UP000054270"/>
    </source>
</evidence>